<organism evidence="1">
    <name type="scientific">Caulobacter sp. 73W</name>
    <dbReference type="NCBI Taxonomy" id="3161137"/>
    <lineage>
        <taxon>Bacteria</taxon>
        <taxon>Pseudomonadati</taxon>
        <taxon>Pseudomonadota</taxon>
        <taxon>Alphaproteobacteria</taxon>
        <taxon>Caulobacterales</taxon>
        <taxon>Caulobacteraceae</taxon>
        <taxon>Caulobacter</taxon>
    </lineage>
</organism>
<sequence>MGGEGRSGACLHQTNVEAELGRQEPQYVKSRLDVTPVEGGWRLVCPVTGDLMFLSGGRAEQCARQTALLLARLGHEVEVRIHDRFDNLAGTIHYFADDDRPAGEQAR</sequence>
<protein>
    <submittedName>
        <fullName evidence="1">Uncharacterized protein</fullName>
    </submittedName>
</protein>
<gene>
    <name evidence="1" type="ORF">ABOZ73_07135</name>
</gene>
<dbReference type="RefSeq" id="WP_369061900.1">
    <property type="nucleotide sequence ID" value="NZ_CP158375.1"/>
</dbReference>
<evidence type="ECO:0000313" key="1">
    <source>
        <dbReference type="EMBL" id="XDO98183.1"/>
    </source>
</evidence>
<dbReference type="EMBL" id="CP158375">
    <property type="protein sequence ID" value="XDO98183.1"/>
    <property type="molecule type" value="Genomic_DNA"/>
</dbReference>
<name>A0AB39KY18_9CAUL</name>
<accession>A0AB39KY18</accession>
<dbReference type="AlphaFoldDB" id="A0AB39KY18"/>
<proteinExistence type="predicted"/>
<reference evidence="1" key="1">
    <citation type="submission" date="2024-06" db="EMBL/GenBank/DDBJ databases">
        <title>Caulobacter inopinatus, sp. nov.</title>
        <authorList>
            <person name="Donachie S.P."/>
        </authorList>
    </citation>
    <scope>NUCLEOTIDE SEQUENCE</scope>
    <source>
        <strain evidence="1">73W</strain>
    </source>
</reference>